<keyword evidence="4" id="KW-1185">Reference proteome</keyword>
<dbReference type="InterPro" id="IPR016024">
    <property type="entry name" value="ARM-type_fold"/>
</dbReference>
<protein>
    <recommendedName>
        <fullName evidence="5">MIF4G domain-containing protein</fullName>
    </recommendedName>
</protein>
<evidence type="ECO:0000313" key="4">
    <source>
        <dbReference type="Proteomes" id="UP000792457"/>
    </source>
</evidence>
<accession>A0A8K0NWC6</accession>
<evidence type="ECO:0008006" key="5">
    <source>
        <dbReference type="Google" id="ProtNLM"/>
    </source>
</evidence>
<dbReference type="Pfam" id="PF02854">
    <property type="entry name" value="MIF4G"/>
    <property type="match status" value="1"/>
</dbReference>
<dbReference type="EMBL" id="KZ308194">
    <property type="protein sequence ID" value="KAG8224376.1"/>
    <property type="molecule type" value="Genomic_DNA"/>
</dbReference>
<dbReference type="GO" id="GO:0003723">
    <property type="term" value="F:RNA binding"/>
    <property type="evidence" value="ECO:0007669"/>
    <property type="project" value="InterPro"/>
</dbReference>
<sequence length="488" mass="55801">MLQRAKDQDLECLCVLMKIIGKVLEEKTESSEKHDIAEYFRKMDEIVNKEKTSADISIMWKEVLLLKNNGWIPTVGPTAESRTKNIQPEESNMIVQSGDQTVDQFSLPKNDLTTVPLVEEKGKNIAAETIEDVKILSSNIDNSSNDITTITYEEGQWSPVNPLGKKKYRSTFLCSLRYSPLSMKNPELTVKADCVLPYDLDRIVSGKNKKTTFLSPLIKKNLKLEKEISQIAVILDKSKETETPARNSSEIMENLEEQIPEMEVEECKKLKKTTEEIIASLESTNSDEVALKIMKLQIINEYHLKTVVNAIFEQAVKESRISDIFAGLSSYLNYANFGWQAMKEGDPNDNLKKSLLECFQKEFQKNSIQAALSLFRLRGVTSFFGQLYKIGMITDPILVMGMKILLNCGDDYSLEMLCNLISQRKPYINGRVVLLNEKLFRGEKRFLGERCKRSDRMIEKNELFSLLQKKEQCILSLKSHFNLTLPNW</sequence>
<reference evidence="3" key="1">
    <citation type="submission" date="2013-04" db="EMBL/GenBank/DDBJ databases">
        <authorList>
            <person name="Qu J."/>
            <person name="Murali S.C."/>
            <person name="Bandaranaike D."/>
            <person name="Bellair M."/>
            <person name="Blankenburg K."/>
            <person name="Chao H."/>
            <person name="Dinh H."/>
            <person name="Doddapaneni H."/>
            <person name="Downs B."/>
            <person name="Dugan-Rocha S."/>
            <person name="Elkadiri S."/>
            <person name="Gnanaolivu R.D."/>
            <person name="Hernandez B."/>
            <person name="Javaid M."/>
            <person name="Jayaseelan J.C."/>
            <person name="Lee S."/>
            <person name="Li M."/>
            <person name="Ming W."/>
            <person name="Munidasa M."/>
            <person name="Muniz J."/>
            <person name="Nguyen L."/>
            <person name="Ongeri F."/>
            <person name="Osuji N."/>
            <person name="Pu L.-L."/>
            <person name="Puazo M."/>
            <person name="Qu C."/>
            <person name="Quiroz J."/>
            <person name="Raj R."/>
            <person name="Weissenberger G."/>
            <person name="Xin Y."/>
            <person name="Zou X."/>
            <person name="Han Y."/>
            <person name="Richards S."/>
            <person name="Worley K."/>
            <person name="Muzny D."/>
            <person name="Gibbs R."/>
        </authorList>
    </citation>
    <scope>NUCLEOTIDE SEQUENCE</scope>
    <source>
        <strain evidence="3">Sampled in the wild</strain>
    </source>
</reference>
<evidence type="ECO:0000313" key="3">
    <source>
        <dbReference type="EMBL" id="KAG8224376.1"/>
    </source>
</evidence>
<dbReference type="PANTHER" id="PTHR23253">
    <property type="entry name" value="EUKARYOTIC TRANSLATION INITIATION FACTOR 4 GAMMA"/>
    <property type="match status" value="1"/>
</dbReference>
<dbReference type="Gene3D" id="1.25.40.180">
    <property type="match status" value="2"/>
</dbReference>
<evidence type="ECO:0000259" key="1">
    <source>
        <dbReference type="Pfam" id="PF02854"/>
    </source>
</evidence>
<comment type="caution">
    <text evidence="3">The sequence shown here is derived from an EMBL/GenBank/DDBJ whole genome shotgun (WGS) entry which is preliminary data.</text>
</comment>
<proteinExistence type="predicted"/>
<evidence type="ECO:0000259" key="2">
    <source>
        <dbReference type="Pfam" id="PF21140"/>
    </source>
</evidence>
<organism evidence="3 4">
    <name type="scientific">Ladona fulva</name>
    <name type="common">Scarce chaser dragonfly</name>
    <name type="synonym">Libellula fulva</name>
    <dbReference type="NCBI Taxonomy" id="123851"/>
    <lineage>
        <taxon>Eukaryota</taxon>
        <taxon>Metazoa</taxon>
        <taxon>Ecdysozoa</taxon>
        <taxon>Arthropoda</taxon>
        <taxon>Hexapoda</taxon>
        <taxon>Insecta</taxon>
        <taxon>Pterygota</taxon>
        <taxon>Palaeoptera</taxon>
        <taxon>Odonata</taxon>
        <taxon>Epiprocta</taxon>
        <taxon>Anisoptera</taxon>
        <taxon>Libelluloidea</taxon>
        <taxon>Libellulidae</taxon>
        <taxon>Ladona</taxon>
    </lineage>
</organism>
<dbReference type="Proteomes" id="UP000792457">
    <property type="component" value="Unassembled WGS sequence"/>
</dbReference>
<dbReference type="Pfam" id="PF21140">
    <property type="entry name" value="eIF4G1-like_eIF4E-bd"/>
    <property type="match status" value="1"/>
</dbReference>
<feature type="domain" description="Translation initiation factor eIF4G-like eIF4E-binding" evidence="2">
    <location>
        <begin position="150"/>
        <end position="197"/>
    </location>
</feature>
<reference evidence="3" key="2">
    <citation type="submission" date="2017-10" db="EMBL/GenBank/DDBJ databases">
        <title>Ladona fulva Genome sequencing and assembly.</title>
        <authorList>
            <person name="Murali S."/>
            <person name="Richards S."/>
            <person name="Bandaranaike D."/>
            <person name="Bellair M."/>
            <person name="Blankenburg K."/>
            <person name="Chao H."/>
            <person name="Dinh H."/>
            <person name="Doddapaneni H."/>
            <person name="Dugan-Rocha S."/>
            <person name="Elkadiri S."/>
            <person name="Gnanaolivu R."/>
            <person name="Hernandez B."/>
            <person name="Skinner E."/>
            <person name="Javaid M."/>
            <person name="Lee S."/>
            <person name="Li M."/>
            <person name="Ming W."/>
            <person name="Munidasa M."/>
            <person name="Muniz J."/>
            <person name="Nguyen L."/>
            <person name="Hughes D."/>
            <person name="Osuji N."/>
            <person name="Pu L.-L."/>
            <person name="Puazo M."/>
            <person name="Qu C."/>
            <person name="Quiroz J."/>
            <person name="Raj R."/>
            <person name="Weissenberger G."/>
            <person name="Xin Y."/>
            <person name="Zou X."/>
            <person name="Han Y."/>
            <person name="Worley K."/>
            <person name="Muzny D."/>
            <person name="Gibbs R."/>
        </authorList>
    </citation>
    <scope>NUCLEOTIDE SEQUENCE</scope>
    <source>
        <strain evidence="3">Sampled in the wild</strain>
    </source>
</reference>
<dbReference type="OrthoDB" id="514777at2759"/>
<dbReference type="InterPro" id="IPR049485">
    <property type="entry name" value="eIF4G1-like_eIF4E-bd"/>
</dbReference>
<feature type="domain" description="MIF4G" evidence="1">
    <location>
        <begin position="277"/>
        <end position="422"/>
    </location>
</feature>
<dbReference type="SUPFAM" id="SSF48371">
    <property type="entry name" value="ARM repeat"/>
    <property type="match status" value="2"/>
</dbReference>
<dbReference type="InterPro" id="IPR003890">
    <property type="entry name" value="MIF4G-like_typ-3"/>
</dbReference>
<dbReference type="AlphaFoldDB" id="A0A8K0NWC6"/>
<name>A0A8K0NWC6_LADFU</name>
<gene>
    <name evidence="3" type="ORF">J437_LFUL005197</name>
</gene>